<dbReference type="GO" id="GO:0046872">
    <property type="term" value="F:metal ion binding"/>
    <property type="evidence" value="ECO:0007669"/>
    <property type="project" value="UniProtKB-KW"/>
</dbReference>
<keyword evidence="5 8" id="KW-1133">Transmembrane helix</keyword>
<dbReference type="PANTHER" id="PTHR22926:SF3">
    <property type="entry name" value="UNDECAPRENYL-PHOSPHATE ALPHA-N-ACETYLGLUCOSAMINYL 1-PHOSPHATE TRANSFERASE"/>
    <property type="match status" value="1"/>
</dbReference>
<protein>
    <submittedName>
        <fullName evidence="9">Undecaprenyl/decaprenyl-phosphate alpha-N-acetylglucosaminyl 1-phosphate transferase</fullName>
    </submittedName>
</protein>
<dbReference type="InterPro" id="IPR000715">
    <property type="entry name" value="Glycosyl_transferase_4"/>
</dbReference>
<evidence type="ECO:0000256" key="3">
    <source>
        <dbReference type="ARBA" id="ARBA00022679"/>
    </source>
</evidence>
<keyword evidence="2" id="KW-1003">Cell membrane</keyword>
<evidence type="ECO:0000256" key="6">
    <source>
        <dbReference type="ARBA" id="ARBA00023136"/>
    </source>
</evidence>
<dbReference type="PROSITE" id="PS01348">
    <property type="entry name" value="MRAY_2"/>
    <property type="match status" value="1"/>
</dbReference>
<dbReference type="GO" id="GO:0071555">
    <property type="term" value="P:cell wall organization"/>
    <property type="evidence" value="ECO:0007669"/>
    <property type="project" value="TreeGrafter"/>
</dbReference>
<dbReference type="GO" id="GO:0044038">
    <property type="term" value="P:cell wall macromolecule biosynthetic process"/>
    <property type="evidence" value="ECO:0007669"/>
    <property type="project" value="TreeGrafter"/>
</dbReference>
<accession>A0A9D9G5U1</accession>
<feature type="transmembrane region" description="Helical" evidence="8">
    <location>
        <begin position="91"/>
        <end position="108"/>
    </location>
</feature>
<dbReference type="GO" id="GO:0009103">
    <property type="term" value="P:lipopolysaccharide biosynthetic process"/>
    <property type="evidence" value="ECO:0007669"/>
    <property type="project" value="TreeGrafter"/>
</dbReference>
<feature type="transmembrane region" description="Helical" evidence="8">
    <location>
        <begin position="128"/>
        <end position="148"/>
    </location>
</feature>
<name>A0A9D9G5U1_PROMR</name>
<comment type="subcellular location">
    <subcellularLocation>
        <location evidence="1">Cell membrane</location>
        <topology evidence="1">Multi-pass membrane protein</topology>
    </subcellularLocation>
</comment>
<evidence type="ECO:0000256" key="8">
    <source>
        <dbReference type="SAM" id="Phobius"/>
    </source>
</evidence>
<dbReference type="GO" id="GO:0016780">
    <property type="term" value="F:phosphotransferase activity, for other substituted phosphate groups"/>
    <property type="evidence" value="ECO:0007669"/>
    <property type="project" value="InterPro"/>
</dbReference>
<dbReference type="AlphaFoldDB" id="A0A9D9G5U1"/>
<feature type="binding site" evidence="7">
    <location>
        <position position="206"/>
    </location>
    <ligand>
        <name>Mg(2+)</name>
        <dbReference type="ChEBI" id="CHEBI:18420"/>
    </ligand>
</feature>
<evidence type="ECO:0000256" key="5">
    <source>
        <dbReference type="ARBA" id="ARBA00022989"/>
    </source>
</evidence>
<keyword evidence="7" id="KW-0460">Magnesium</keyword>
<keyword evidence="3 9" id="KW-0808">Transferase</keyword>
<feature type="transmembrane region" description="Helical" evidence="8">
    <location>
        <begin position="180"/>
        <end position="198"/>
    </location>
</feature>
<sequence length="335" mass="38875">MPFIIKIGTKFRLFDQPDIKRKRNYKEKVRIGGIAPFLSILLSIFICFFLNQFNIYPFEFELNYYLISSLIFYFFLGLFEDIYGIRLFKRLLMQILFGIFIWKFGYRVETLNLFFPFSNQFIFELSNFTSLIFSILWFAGLVNAINWIDGLDGLAAGQSIIMLLAISYICFQNNFLNESIIGIIIAGSFLGFLKYNYYPSSVLMGDGGSYLLGSSLAFLSLISTSNFNQIYTQPLSSNINLLIIYPILFIPLTDMIFVIAKRFLSNSSIFYPDRRHFHYYLHDSGINHNATVKIVICMTLFFSSVGLAIFTKNIFLIFFPFLIMAYQLYNSNVKS</sequence>
<dbReference type="Pfam" id="PF00953">
    <property type="entry name" value="Glycos_transf_4"/>
    <property type="match status" value="1"/>
</dbReference>
<dbReference type="CDD" id="cd06853">
    <property type="entry name" value="GT_WecA_like"/>
    <property type="match status" value="1"/>
</dbReference>
<feature type="transmembrane region" description="Helical" evidence="8">
    <location>
        <begin position="243"/>
        <end position="264"/>
    </location>
</feature>
<organism evidence="9 10">
    <name type="scientific">Prochlorococcus marinus CUG1433</name>
    <dbReference type="NCBI Taxonomy" id="2774506"/>
    <lineage>
        <taxon>Bacteria</taxon>
        <taxon>Bacillati</taxon>
        <taxon>Cyanobacteriota</taxon>
        <taxon>Cyanophyceae</taxon>
        <taxon>Synechococcales</taxon>
        <taxon>Prochlorococcaceae</taxon>
        <taxon>Prochlorococcus</taxon>
    </lineage>
</organism>
<feature type="transmembrane region" description="Helical" evidence="8">
    <location>
        <begin position="29"/>
        <end position="50"/>
    </location>
</feature>
<dbReference type="GO" id="GO:0005886">
    <property type="term" value="C:plasma membrane"/>
    <property type="evidence" value="ECO:0007669"/>
    <property type="project" value="UniProtKB-SubCell"/>
</dbReference>
<evidence type="ECO:0000256" key="4">
    <source>
        <dbReference type="ARBA" id="ARBA00022692"/>
    </source>
</evidence>
<reference evidence="9" key="1">
    <citation type="journal article" date="2021" name="Front. Mar. Sci.">
        <title>Genomes of Diverse Isolates of Prochlorococcus High-Light-Adapted Clade II in the Western Pacific Ocean.</title>
        <authorList>
            <person name="Yan W."/>
            <person name="Feng X."/>
            <person name="Zhang W."/>
            <person name="Nawaz M.Z."/>
            <person name="Luo T."/>
            <person name="Zhang R."/>
            <person name="Jiao N."/>
        </authorList>
    </citation>
    <scope>NUCLEOTIDE SEQUENCE</scope>
    <source>
        <strain evidence="9">CUG1433</strain>
    </source>
</reference>
<comment type="cofactor">
    <cofactor evidence="7">
        <name>Mg(2+)</name>
        <dbReference type="ChEBI" id="CHEBI:18420"/>
    </cofactor>
</comment>
<dbReference type="InterPro" id="IPR018480">
    <property type="entry name" value="PNAcMuramoyl-5peptid_Trfase_CS"/>
</dbReference>
<feature type="transmembrane region" description="Helical" evidence="8">
    <location>
        <begin position="210"/>
        <end position="231"/>
    </location>
</feature>
<evidence type="ECO:0000256" key="7">
    <source>
        <dbReference type="PIRSR" id="PIRSR600715-1"/>
    </source>
</evidence>
<keyword evidence="6 8" id="KW-0472">Membrane</keyword>
<keyword evidence="7" id="KW-0479">Metal-binding</keyword>
<feature type="transmembrane region" description="Helical" evidence="8">
    <location>
        <begin position="309"/>
        <end position="329"/>
    </location>
</feature>
<dbReference type="EMBL" id="JAEPLN010000001">
    <property type="protein sequence ID" value="MBO6971839.1"/>
    <property type="molecule type" value="Genomic_DNA"/>
</dbReference>
<gene>
    <name evidence="9" type="ORF">JJ842_07935</name>
</gene>
<keyword evidence="4 8" id="KW-0812">Transmembrane</keyword>
<comment type="caution">
    <text evidence="9">The sequence shown here is derived from an EMBL/GenBank/DDBJ whole genome shotgun (WGS) entry which is preliminary data.</text>
</comment>
<evidence type="ECO:0000256" key="1">
    <source>
        <dbReference type="ARBA" id="ARBA00004651"/>
    </source>
</evidence>
<evidence type="ECO:0000313" key="10">
    <source>
        <dbReference type="Proteomes" id="UP000668060"/>
    </source>
</evidence>
<dbReference type="Proteomes" id="UP000668060">
    <property type="component" value="Unassembled WGS sequence"/>
</dbReference>
<proteinExistence type="predicted"/>
<evidence type="ECO:0000313" key="9">
    <source>
        <dbReference type="EMBL" id="MBO6971839.1"/>
    </source>
</evidence>
<evidence type="ECO:0000256" key="2">
    <source>
        <dbReference type="ARBA" id="ARBA00022475"/>
    </source>
</evidence>
<feature type="binding site" evidence="7">
    <location>
        <position position="146"/>
    </location>
    <ligand>
        <name>Mg(2+)</name>
        <dbReference type="ChEBI" id="CHEBI:18420"/>
    </ligand>
</feature>
<dbReference type="PANTHER" id="PTHR22926">
    <property type="entry name" value="PHOSPHO-N-ACETYLMURAMOYL-PENTAPEPTIDE-TRANSFERASE"/>
    <property type="match status" value="1"/>
</dbReference>
<feature type="transmembrane region" description="Helical" evidence="8">
    <location>
        <begin position="62"/>
        <end position="79"/>
    </location>
</feature>
<feature type="transmembrane region" description="Helical" evidence="8">
    <location>
        <begin position="155"/>
        <end position="174"/>
    </location>
</feature>